<accession>A0ACB7NZX3</accession>
<keyword evidence="2" id="KW-1185">Reference proteome</keyword>
<protein>
    <submittedName>
        <fullName evidence="1">Uncharacterized protein</fullName>
    </submittedName>
</protein>
<name>A0ACB7NZX3_9PEZI</name>
<proteinExistence type="predicted"/>
<evidence type="ECO:0000313" key="2">
    <source>
        <dbReference type="Proteomes" id="UP000724584"/>
    </source>
</evidence>
<gene>
    <name evidence="1" type="ORF">F5144DRAFT_615450</name>
</gene>
<organism evidence="1 2">
    <name type="scientific">Chaetomium tenue</name>
    <dbReference type="NCBI Taxonomy" id="1854479"/>
    <lineage>
        <taxon>Eukaryota</taxon>
        <taxon>Fungi</taxon>
        <taxon>Dikarya</taxon>
        <taxon>Ascomycota</taxon>
        <taxon>Pezizomycotina</taxon>
        <taxon>Sordariomycetes</taxon>
        <taxon>Sordariomycetidae</taxon>
        <taxon>Sordariales</taxon>
        <taxon>Chaetomiaceae</taxon>
        <taxon>Chaetomium</taxon>
    </lineage>
</organism>
<reference evidence="1 2" key="1">
    <citation type="journal article" date="2021" name="Nat. Commun.">
        <title>Genetic determinants of endophytism in the Arabidopsis root mycobiome.</title>
        <authorList>
            <person name="Mesny F."/>
            <person name="Miyauchi S."/>
            <person name="Thiergart T."/>
            <person name="Pickel B."/>
            <person name="Atanasova L."/>
            <person name="Karlsson M."/>
            <person name="Huettel B."/>
            <person name="Barry K.W."/>
            <person name="Haridas S."/>
            <person name="Chen C."/>
            <person name="Bauer D."/>
            <person name="Andreopoulos W."/>
            <person name="Pangilinan J."/>
            <person name="LaButti K."/>
            <person name="Riley R."/>
            <person name="Lipzen A."/>
            <person name="Clum A."/>
            <person name="Drula E."/>
            <person name="Henrissat B."/>
            <person name="Kohler A."/>
            <person name="Grigoriev I.V."/>
            <person name="Martin F.M."/>
            <person name="Hacquard S."/>
        </authorList>
    </citation>
    <scope>NUCLEOTIDE SEQUENCE [LARGE SCALE GENOMIC DNA]</scope>
    <source>
        <strain evidence="1 2">MPI-SDFR-AT-0079</strain>
    </source>
</reference>
<dbReference type="EMBL" id="JAGIZQ010000006">
    <property type="protein sequence ID" value="KAH6623741.1"/>
    <property type="molecule type" value="Genomic_DNA"/>
</dbReference>
<dbReference type="Proteomes" id="UP000724584">
    <property type="component" value="Unassembled WGS sequence"/>
</dbReference>
<evidence type="ECO:0000313" key="1">
    <source>
        <dbReference type="EMBL" id="KAH6623741.1"/>
    </source>
</evidence>
<comment type="caution">
    <text evidence="1">The sequence shown here is derived from an EMBL/GenBank/DDBJ whole genome shotgun (WGS) entry which is preliminary data.</text>
</comment>
<sequence>MRTRLTSRPAVRFTSAANPAAVRQRLSCTDYDDDACRAALRGEAVPWNLGNNVARCALVSGIRHHVELARSAEVGELEKFPGQEIFGRARNARRIMSNRIPPAEAMEHEDLYPYCIWYPDLATEATYEHLAMSYPDLRYQIGRACAVAGYDQLYHKLNLLPDVSIAEEARENHNNPGAQRIYQHIMAAPVRYRVMDDTTLTIHLHTAPPSPAFLNGDTAVVSTLPTLRRAYTPTFHPDPHYPNLTEDWHITEVSPPATEPPILTPAAAALFYTPLPPDLPTLSKTLLTLHAAATGNVDRYARLRTREVLPLAAREQTRGVRFEVGGGEDEDGVGGYGEGGYGDAGYAGGGYAEGGYAEGGYAAGVNKERDGEESDDEKGGDEKGGSGSDDPIPVPDAELPYWIWRPTHPPADVLQQLAQARPVMRSQCVRACIAAGYRKVYDAIMNMEPAVLPDKLMMAEAKAAGDGGRYYRKDLAERAEDLGLNVARLPLCKGYEHWMEAPSPWERERRFLSREEAYRREKLGLGRG</sequence>